<organism evidence="5 6">
    <name type="scientific">Rubrobacter tropicus</name>
    <dbReference type="NCBI Taxonomy" id="2653851"/>
    <lineage>
        <taxon>Bacteria</taxon>
        <taxon>Bacillati</taxon>
        <taxon>Actinomycetota</taxon>
        <taxon>Rubrobacteria</taxon>
        <taxon>Rubrobacterales</taxon>
        <taxon>Rubrobacteraceae</taxon>
        <taxon>Rubrobacter</taxon>
    </lineage>
</organism>
<dbReference type="Pfam" id="PF02872">
    <property type="entry name" value="5_nucleotid_C"/>
    <property type="match status" value="1"/>
</dbReference>
<dbReference type="Pfam" id="PF00149">
    <property type="entry name" value="Metallophos"/>
    <property type="match status" value="1"/>
</dbReference>
<dbReference type="AlphaFoldDB" id="A0A6G8QCS9"/>
<evidence type="ECO:0000259" key="3">
    <source>
        <dbReference type="Pfam" id="PF00149"/>
    </source>
</evidence>
<dbReference type="InterPro" id="IPR029052">
    <property type="entry name" value="Metallo-depent_PP-like"/>
</dbReference>
<keyword evidence="2" id="KW-0378">Hydrolase</keyword>
<feature type="domain" description="Calcineurin-like phosphoesterase" evidence="3">
    <location>
        <begin position="56"/>
        <end position="283"/>
    </location>
</feature>
<evidence type="ECO:0000259" key="4">
    <source>
        <dbReference type="Pfam" id="PF02872"/>
    </source>
</evidence>
<dbReference type="PROSITE" id="PS00786">
    <property type="entry name" value="5_NUCLEOTIDASE_2"/>
    <property type="match status" value="1"/>
</dbReference>
<name>A0A6G8QCS9_9ACTN</name>
<dbReference type="EMBL" id="CP045119">
    <property type="protein sequence ID" value="QIN84305.1"/>
    <property type="molecule type" value="Genomic_DNA"/>
</dbReference>
<gene>
    <name evidence="5" type="ORF">GBA63_17855</name>
</gene>
<comment type="similarity">
    <text evidence="2">Belongs to the 5'-nucleotidase family.</text>
</comment>
<dbReference type="Gene3D" id="3.60.21.10">
    <property type="match status" value="1"/>
</dbReference>
<dbReference type="GO" id="GO:0030288">
    <property type="term" value="C:outer membrane-bounded periplasmic space"/>
    <property type="evidence" value="ECO:0007669"/>
    <property type="project" value="TreeGrafter"/>
</dbReference>
<evidence type="ECO:0000313" key="6">
    <source>
        <dbReference type="Proteomes" id="UP000501452"/>
    </source>
</evidence>
<dbReference type="InterPro" id="IPR036907">
    <property type="entry name" value="5'-Nucleotdase_C_sf"/>
</dbReference>
<dbReference type="GO" id="GO:0009166">
    <property type="term" value="P:nucleotide catabolic process"/>
    <property type="evidence" value="ECO:0007669"/>
    <property type="project" value="InterPro"/>
</dbReference>
<keyword evidence="6" id="KW-1185">Reference proteome</keyword>
<dbReference type="PANTHER" id="PTHR11575">
    <property type="entry name" value="5'-NUCLEOTIDASE-RELATED"/>
    <property type="match status" value="1"/>
</dbReference>
<dbReference type="GO" id="GO:0008768">
    <property type="term" value="F:UDP-sugar diphosphatase activity"/>
    <property type="evidence" value="ECO:0007669"/>
    <property type="project" value="TreeGrafter"/>
</dbReference>
<dbReference type="InterPro" id="IPR008334">
    <property type="entry name" value="5'-Nucleotdase_C"/>
</dbReference>
<reference evidence="5 6" key="1">
    <citation type="submission" date="2019-10" db="EMBL/GenBank/DDBJ databases">
        <title>Rubrobacter sp nov SCSIO 52090 isolated from a deep-sea sediment in the South China Sea.</title>
        <authorList>
            <person name="Chen R.W."/>
        </authorList>
    </citation>
    <scope>NUCLEOTIDE SEQUENCE [LARGE SCALE GENOMIC DNA]</scope>
    <source>
        <strain evidence="5 6">SCSIO 52909</strain>
    </source>
</reference>
<sequence>MRRGRRAAAVTALVLLVSLTPLLISLTAEESRLEDRKSDAVPARGEPRPRGTAEIRLLGVNDFHGYLERSAESAGAAYLAAQLDRHERGSTIRVHAGDMVSASPLVSARFHDEPTVLAMNEMGFDVGTLGNHEFDEGKEEMLRLIDGGQRAGSEDTSDARFPGAGFPYVAANTLDRETGRPVLPPFTVVRRAGVKVGFIGVTTLETPEIVIPAAADDFRFADISETVNRHAAELEARGVRAIVVLAHSGALDTDRGGTADEIVTETRQMSGSVDAVFSGHTHNRLNLEVEDRPIIQAEEYGNAFGILDLEVARANGEVTSSKARVVTTKDDGAGPDPEVAALVKRYSRRVAPLSDRVVGRASEAVTPTPTAAGESPLGDFVADGQRDLAGTDFALVPTGGLRTGIAAGPVTYGELFSVQPSGRDLVKMELTGEQVRRALEEQYRQDGRDHRLAVSGLRYEYDPSGPLGGRVTALTFPDGDPLQAGGRYSVAVNGFLAAGGGDFEVFTEGESRRTVGTDIGALARHAGELAQPFVAPDPRRPRVRLEP</sequence>
<feature type="domain" description="5'-Nucleotidase C-terminal" evidence="4">
    <location>
        <begin position="357"/>
        <end position="508"/>
    </location>
</feature>
<dbReference type="Gene3D" id="3.90.780.10">
    <property type="entry name" value="5'-Nucleotidase, C-terminal domain"/>
    <property type="match status" value="1"/>
</dbReference>
<dbReference type="Proteomes" id="UP000501452">
    <property type="component" value="Chromosome"/>
</dbReference>
<dbReference type="InterPro" id="IPR004843">
    <property type="entry name" value="Calcineurin-like_PHP"/>
</dbReference>
<accession>A0A6G8QCS9</accession>
<dbReference type="GO" id="GO:0008253">
    <property type="term" value="F:5'-nucleotidase activity"/>
    <property type="evidence" value="ECO:0007669"/>
    <property type="project" value="TreeGrafter"/>
</dbReference>
<dbReference type="GO" id="GO:0046872">
    <property type="term" value="F:metal ion binding"/>
    <property type="evidence" value="ECO:0007669"/>
    <property type="project" value="InterPro"/>
</dbReference>
<evidence type="ECO:0000256" key="2">
    <source>
        <dbReference type="RuleBase" id="RU362119"/>
    </source>
</evidence>
<evidence type="ECO:0000256" key="1">
    <source>
        <dbReference type="ARBA" id="ARBA00022729"/>
    </source>
</evidence>
<protein>
    <submittedName>
        <fullName evidence="5">Bifunctional metallophosphatase/5'-nucleotidase</fullName>
    </submittedName>
</protein>
<dbReference type="GO" id="GO:0000166">
    <property type="term" value="F:nucleotide binding"/>
    <property type="evidence" value="ECO:0007669"/>
    <property type="project" value="UniProtKB-KW"/>
</dbReference>
<dbReference type="SUPFAM" id="SSF55816">
    <property type="entry name" value="5'-nucleotidase (syn. UDP-sugar hydrolase), C-terminal domain"/>
    <property type="match status" value="1"/>
</dbReference>
<proteinExistence type="inferred from homology"/>
<dbReference type="InterPro" id="IPR006146">
    <property type="entry name" value="5'-Nucleotdase_CS"/>
</dbReference>
<keyword evidence="2" id="KW-0547">Nucleotide-binding</keyword>
<keyword evidence="1" id="KW-0732">Signal</keyword>
<dbReference type="RefSeq" id="WP_166178353.1">
    <property type="nucleotide sequence ID" value="NZ_CP045119.1"/>
</dbReference>
<dbReference type="InterPro" id="IPR006179">
    <property type="entry name" value="5_nucleotidase/apyrase"/>
</dbReference>
<dbReference type="SUPFAM" id="SSF56300">
    <property type="entry name" value="Metallo-dependent phosphatases"/>
    <property type="match status" value="1"/>
</dbReference>
<evidence type="ECO:0000313" key="5">
    <source>
        <dbReference type="EMBL" id="QIN84305.1"/>
    </source>
</evidence>
<dbReference type="PANTHER" id="PTHR11575:SF24">
    <property type="entry name" value="5'-NUCLEOTIDASE"/>
    <property type="match status" value="1"/>
</dbReference>
<dbReference type="KEGG" id="rub:GBA63_17855"/>
<dbReference type="PRINTS" id="PR01607">
    <property type="entry name" value="APYRASEFAMLY"/>
</dbReference>